<name>A0A2A2LD06_9BILA</name>
<evidence type="ECO:0000256" key="1">
    <source>
        <dbReference type="SAM" id="MobiDB-lite"/>
    </source>
</evidence>
<protein>
    <submittedName>
        <fullName evidence="2">Uncharacterized protein</fullName>
    </submittedName>
</protein>
<dbReference type="Proteomes" id="UP000218231">
    <property type="component" value="Unassembled WGS sequence"/>
</dbReference>
<evidence type="ECO:0000313" key="2">
    <source>
        <dbReference type="EMBL" id="PAV84079.1"/>
    </source>
</evidence>
<dbReference type="AlphaFoldDB" id="A0A2A2LD06"/>
<evidence type="ECO:0000313" key="3">
    <source>
        <dbReference type="Proteomes" id="UP000218231"/>
    </source>
</evidence>
<comment type="caution">
    <text evidence="2">The sequence shown here is derived from an EMBL/GenBank/DDBJ whole genome shotgun (WGS) entry which is preliminary data.</text>
</comment>
<accession>A0A2A2LD06</accession>
<gene>
    <name evidence="2" type="ORF">WR25_21177</name>
</gene>
<keyword evidence="3" id="KW-1185">Reference proteome</keyword>
<feature type="region of interest" description="Disordered" evidence="1">
    <location>
        <begin position="48"/>
        <end position="77"/>
    </location>
</feature>
<feature type="region of interest" description="Disordered" evidence="1">
    <location>
        <begin position="1"/>
        <end position="23"/>
    </location>
</feature>
<dbReference type="EMBL" id="LIAE01006889">
    <property type="protein sequence ID" value="PAV84079.1"/>
    <property type="molecule type" value="Genomic_DNA"/>
</dbReference>
<organism evidence="2 3">
    <name type="scientific">Diploscapter pachys</name>
    <dbReference type="NCBI Taxonomy" id="2018661"/>
    <lineage>
        <taxon>Eukaryota</taxon>
        <taxon>Metazoa</taxon>
        <taxon>Ecdysozoa</taxon>
        <taxon>Nematoda</taxon>
        <taxon>Chromadorea</taxon>
        <taxon>Rhabditida</taxon>
        <taxon>Rhabditina</taxon>
        <taxon>Rhabditomorpha</taxon>
        <taxon>Rhabditoidea</taxon>
        <taxon>Rhabditidae</taxon>
        <taxon>Diploscapter</taxon>
    </lineage>
</organism>
<sequence length="77" mass="8867">MLILTSYQDSYEDDESPEEQIMGRAPAVNKQKRVPLWQLKNKLAKSKDIHNLSGGQARASQIPEDRLIPYNDPNWTK</sequence>
<reference evidence="2 3" key="1">
    <citation type="journal article" date="2017" name="Curr. Biol.">
        <title>Genome architecture and evolution of a unichromosomal asexual nematode.</title>
        <authorList>
            <person name="Fradin H."/>
            <person name="Zegar C."/>
            <person name="Gutwein M."/>
            <person name="Lucas J."/>
            <person name="Kovtun M."/>
            <person name="Corcoran D."/>
            <person name="Baugh L.R."/>
            <person name="Kiontke K."/>
            <person name="Gunsalus K."/>
            <person name="Fitch D.H."/>
            <person name="Piano F."/>
        </authorList>
    </citation>
    <scope>NUCLEOTIDE SEQUENCE [LARGE SCALE GENOMIC DNA]</scope>
    <source>
        <strain evidence="2">PF1309</strain>
    </source>
</reference>
<proteinExistence type="predicted"/>